<evidence type="ECO:0000256" key="1">
    <source>
        <dbReference type="SAM" id="MobiDB-lite"/>
    </source>
</evidence>
<evidence type="ECO:0000313" key="3">
    <source>
        <dbReference type="Proteomes" id="UP000476310"/>
    </source>
</evidence>
<sequence length="443" mass="47739">MLQQRTEPRTHLRPQEVNPYTQQVCARFPKSIRLGQQEKQVPLIIDQLYSCLRWTGRSAVSVYTHEANGRGDLMLGVKAAQALRLVFGTEGPSADDVALLTAQPLRGYLAERGVGRAELTEFPAESPMVRSAFQTGLEGGKRLHLVVTARTGHADLLKLVRASEPVMMTTGNQSTSEALAAGRTILYESIGMEQSWAFCRSLYQGAGVDPREIARIEAVSRDYDRVRAVPHSKELPGLKEFAEAGQALAVILADQSFPGFSDVAAAGKDLSRWIGGRYLRRTLPVDAPGRLTSRATALRYSPRPGSHEPGGLAPLGGAEDPGGTGASRPESRYSSQRDSAGSDTSWLARHTQWPLARSRVQVGEPSPSWQPYQAGSRSGSRLTTPEGVPLSTPVSRTLSPAGRGRVHQAFSGLGTASSSCEHCSALRSLVTDTSNLVVIITCM</sequence>
<feature type="compositionally biased region" description="Polar residues" evidence="1">
    <location>
        <begin position="332"/>
        <end position="345"/>
    </location>
</feature>
<protein>
    <submittedName>
        <fullName evidence="2">Uncharacterized protein</fullName>
    </submittedName>
</protein>
<accession>A0A6G4ABC9</accession>
<name>A0A6G4ABC9_9ACTN</name>
<feature type="region of interest" description="Disordered" evidence="1">
    <location>
        <begin position="359"/>
        <end position="393"/>
    </location>
</feature>
<dbReference type="AlphaFoldDB" id="A0A6G4ABC9"/>
<comment type="caution">
    <text evidence="2">The sequence shown here is derived from an EMBL/GenBank/DDBJ whole genome shotgun (WGS) entry which is preliminary data.</text>
</comment>
<feature type="compositionally biased region" description="Polar residues" evidence="1">
    <location>
        <begin position="367"/>
        <end position="383"/>
    </location>
</feature>
<evidence type="ECO:0000313" key="2">
    <source>
        <dbReference type="EMBL" id="NEW70001.1"/>
    </source>
</evidence>
<dbReference type="EMBL" id="JAAIKT010000004">
    <property type="protein sequence ID" value="NEW70001.1"/>
    <property type="molecule type" value="Genomic_DNA"/>
</dbReference>
<proteinExistence type="predicted"/>
<dbReference type="Proteomes" id="UP000476310">
    <property type="component" value="Unassembled WGS sequence"/>
</dbReference>
<keyword evidence="3" id="KW-1185">Reference proteome</keyword>
<gene>
    <name evidence="2" type="ORF">G4H13_06165</name>
</gene>
<reference evidence="2" key="1">
    <citation type="submission" date="2020-02" db="EMBL/GenBank/DDBJ databases">
        <title>A new Streptomyces sp. for controlling soil-borne diseases.</title>
        <authorList>
            <person name="Li X."/>
            <person name="Tian Y."/>
            <person name="Gao K."/>
        </authorList>
    </citation>
    <scope>NUCLEOTIDE SEQUENCE [LARGE SCALE GENOMIC DNA]</scope>
    <source>
        <strain evidence="2">0250</strain>
    </source>
</reference>
<feature type="region of interest" description="Disordered" evidence="1">
    <location>
        <begin position="296"/>
        <end position="346"/>
    </location>
</feature>
<organism evidence="2 3">
    <name type="scientific">Streptomyces rhizosphaericus</name>
    <dbReference type="NCBI Taxonomy" id="114699"/>
    <lineage>
        <taxon>Bacteria</taxon>
        <taxon>Bacillati</taxon>
        <taxon>Actinomycetota</taxon>
        <taxon>Actinomycetes</taxon>
        <taxon>Kitasatosporales</taxon>
        <taxon>Streptomycetaceae</taxon>
        <taxon>Streptomyces</taxon>
        <taxon>Streptomyces violaceusniger group</taxon>
    </lineage>
</organism>
<dbReference type="RefSeq" id="WP_164424541.1">
    <property type="nucleotide sequence ID" value="NZ_JAAIKT010000004.1"/>
</dbReference>